<dbReference type="Gene3D" id="3.40.50.720">
    <property type="entry name" value="NAD(P)-binding Rossmann-like Domain"/>
    <property type="match status" value="1"/>
</dbReference>
<dbReference type="Proteomes" id="UP001264335">
    <property type="component" value="Unassembled WGS sequence"/>
</dbReference>
<evidence type="ECO:0000259" key="3">
    <source>
        <dbReference type="PROSITE" id="PS51201"/>
    </source>
</evidence>
<dbReference type="RefSeq" id="WP_311872018.1">
    <property type="nucleotide sequence ID" value="NZ_JARPWT010000023.1"/>
</dbReference>
<dbReference type="AlphaFoldDB" id="A0ABD5F8S7"/>
<accession>A0ABD5F8S7</accession>
<dbReference type="PANTHER" id="PTHR43833">
    <property type="entry name" value="POTASSIUM CHANNEL PROTEIN 2-RELATED-RELATED"/>
    <property type="match status" value="1"/>
</dbReference>
<evidence type="ECO:0000256" key="2">
    <source>
        <dbReference type="ARBA" id="ARBA00023065"/>
    </source>
</evidence>
<evidence type="ECO:0000256" key="1">
    <source>
        <dbReference type="ARBA" id="ARBA00022448"/>
    </source>
</evidence>
<dbReference type="InterPro" id="IPR050721">
    <property type="entry name" value="Trk_Ktr_HKT_K-transport"/>
</dbReference>
<dbReference type="InterPro" id="IPR036291">
    <property type="entry name" value="NAD(P)-bd_dom_sf"/>
</dbReference>
<gene>
    <name evidence="4" type="ORF">P7D79_11000</name>
</gene>
<keyword evidence="2" id="KW-0406">Ion transport</keyword>
<evidence type="ECO:0000313" key="4">
    <source>
        <dbReference type="EMBL" id="MDT2514741.1"/>
    </source>
</evidence>
<dbReference type="PROSITE" id="PS51201">
    <property type="entry name" value="RCK_N"/>
    <property type="match status" value="1"/>
</dbReference>
<feature type="domain" description="RCK N-terminal" evidence="3">
    <location>
        <begin position="1"/>
        <end position="119"/>
    </location>
</feature>
<dbReference type="GO" id="GO:0006811">
    <property type="term" value="P:monoatomic ion transport"/>
    <property type="evidence" value="ECO:0007669"/>
    <property type="project" value="UniProtKB-KW"/>
</dbReference>
<reference evidence="4 5" key="1">
    <citation type="submission" date="2023-03" db="EMBL/GenBank/DDBJ databases">
        <authorList>
            <person name="Shen W."/>
            <person name="Cai J."/>
        </authorList>
    </citation>
    <scope>NUCLEOTIDE SEQUENCE [LARGE SCALE GENOMIC DNA]</scope>
    <source>
        <strain evidence="4 5">Y2</strain>
    </source>
</reference>
<dbReference type="SUPFAM" id="SSF51735">
    <property type="entry name" value="NAD(P)-binding Rossmann-fold domains"/>
    <property type="match status" value="1"/>
</dbReference>
<dbReference type="EMBL" id="JARPWY010000026">
    <property type="protein sequence ID" value="MDT2514741.1"/>
    <property type="molecule type" value="Genomic_DNA"/>
</dbReference>
<proteinExistence type="predicted"/>
<sequence length="143" mass="16206">MRILLAGDSKQSWNIINVLLDNKQHRLTVINTDMAYCQQLADQYEELVILSGDSTELPTLEEANAKKIDMVIAMSLYDSENLVICKLCKKIFHIQNTIAIINCPQNMDIFRKLGVDTVIDTNAFILSCINRDITQDSVNVETK</sequence>
<organism evidence="4 5">
    <name type="scientific">Enterococcus avium</name>
    <name type="common">Streptococcus avium</name>
    <dbReference type="NCBI Taxonomy" id="33945"/>
    <lineage>
        <taxon>Bacteria</taxon>
        <taxon>Bacillati</taxon>
        <taxon>Bacillota</taxon>
        <taxon>Bacilli</taxon>
        <taxon>Lactobacillales</taxon>
        <taxon>Enterococcaceae</taxon>
        <taxon>Enterococcus</taxon>
    </lineage>
</organism>
<dbReference type="InterPro" id="IPR003148">
    <property type="entry name" value="RCK_N"/>
</dbReference>
<dbReference type="PANTHER" id="PTHR43833:SF5">
    <property type="entry name" value="TRK SYSTEM POTASSIUM UPTAKE PROTEIN TRKA"/>
    <property type="match status" value="1"/>
</dbReference>
<dbReference type="Pfam" id="PF02254">
    <property type="entry name" value="TrkA_N"/>
    <property type="match status" value="1"/>
</dbReference>
<protein>
    <submittedName>
        <fullName evidence="4">NAD-binding protein</fullName>
    </submittedName>
</protein>
<evidence type="ECO:0000313" key="5">
    <source>
        <dbReference type="Proteomes" id="UP001264335"/>
    </source>
</evidence>
<comment type="caution">
    <text evidence="4">The sequence shown here is derived from an EMBL/GenBank/DDBJ whole genome shotgun (WGS) entry which is preliminary data.</text>
</comment>
<keyword evidence="1" id="KW-0813">Transport</keyword>
<name>A0ABD5F8S7_ENTAV</name>